<sequence length="110" mass="10735">MGKIAFRVMCIAGVVGLFAPALATEQIYHPVSPTLGGNPNNGSFLLSTAQSQGEGTKSGNQGPDLSGLTNALSGIGSNGTSGSGANGSSGNGSATQNSVANPTSTFSGRF</sequence>
<evidence type="ECO:0000256" key="4">
    <source>
        <dbReference type="SAM" id="MobiDB-lite"/>
    </source>
</evidence>
<evidence type="ECO:0000256" key="5">
    <source>
        <dbReference type="SAM" id="SignalP"/>
    </source>
</evidence>
<gene>
    <name evidence="6" type="ORF">SAMN05444170_5206</name>
</gene>
<protein>
    <recommendedName>
        <fullName evidence="2">Curli production assembly/transport component CsgF</fullName>
    </recommendedName>
</protein>
<dbReference type="InterPro" id="IPR018893">
    <property type="entry name" value="T8SS_CsgF"/>
</dbReference>
<proteinExistence type="predicted"/>
<feature type="compositionally biased region" description="Polar residues" evidence="4">
    <location>
        <begin position="35"/>
        <end position="72"/>
    </location>
</feature>
<dbReference type="AlphaFoldDB" id="A0A1M7UID7"/>
<reference evidence="7" key="1">
    <citation type="submission" date="2016-11" db="EMBL/GenBank/DDBJ databases">
        <authorList>
            <person name="Varghese N."/>
            <person name="Submissions S."/>
        </authorList>
    </citation>
    <scope>NUCLEOTIDE SEQUENCE [LARGE SCALE GENOMIC DNA]</scope>
    <source>
        <strain evidence="7">GAS401</strain>
    </source>
</reference>
<keyword evidence="3 5" id="KW-0732">Signal</keyword>
<dbReference type="Pfam" id="PF10614">
    <property type="entry name" value="CsgF"/>
    <property type="match status" value="1"/>
</dbReference>
<dbReference type="OrthoDB" id="1443407at2"/>
<feature type="signal peptide" evidence="5">
    <location>
        <begin position="1"/>
        <end position="23"/>
    </location>
</feature>
<comment type="function">
    <text evidence="1">May be involved in the biogenesis of curli organelles.</text>
</comment>
<dbReference type="Proteomes" id="UP000184096">
    <property type="component" value="Chromosome I"/>
</dbReference>
<feature type="compositionally biased region" description="Polar residues" evidence="4">
    <location>
        <begin position="99"/>
        <end position="110"/>
    </location>
</feature>
<evidence type="ECO:0000256" key="1">
    <source>
        <dbReference type="ARBA" id="ARBA00003989"/>
    </source>
</evidence>
<dbReference type="EMBL" id="LT670849">
    <property type="protein sequence ID" value="SHN82690.1"/>
    <property type="molecule type" value="Genomic_DNA"/>
</dbReference>
<evidence type="ECO:0000256" key="2">
    <source>
        <dbReference type="ARBA" id="ARBA00014031"/>
    </source>
</evidence>
<evidence type="ECO:0000256" key="3">
    <source>
        <dbReference type="ARBA" id="ARBA00022729"/>
    </source>
</evidence>
<evidence type="ECO:0000313" key="6">
    <source>
        <dbReference type="EMBL" id="SHN82690.1"/>
    </source>
</evidence>
<feature type="chain" id="PRO_5009929682" description="Curli production assembly/transport component CsgF" evidence="5">
    <location>
        <begin position="24"/>
        <end position="110"/>
    </location>
</feature>
<dbReference type="RefSeq" id="WP_072822214.1">
    <property type="nucleotide sequence ID" value="NZ_LT670849.1"/>
</dbReference>
<accession>A0A1M7UID7</accession>
<keyword evidence="7" id="KW-1185">Reference proteome</keyword>
<organism evidence="6 7">
    <name type="scientific">Bradyrhizobium erythrophlei</name>
    <dbReference type="NCBI Taxonomy" id="1437360"/>
    <lineage>
        <taxon>Bacteria</taxon>
        <taxon>Pseudomonadati</taxon>
        <taxon>Pseudomonadota</taxon>
        <taxon>Alphaproteobacteria</taxon>
        <taxon>Hyphomicrobiales</taxon>
        <taxon>Nitrobacteraceae</taxon>
        <taxon>Bradyrhizobium</taxon>
    </lineage>
</organism>
<evidence type="ECO:0000313" key="7">
    <source>
        <dbReference type="Proteomes" id="UP000184096"/>
    </source>
</evidence>
<feature type="region of interest" description="Disordered" evidence="4">
    <location>
        <begin position="30"/>
        <end position="110"/>
    </location>
</feature>
<feature type="compositionally biased region" description="Gly residues" evidence="4">
    <location>
        <begin position="76"/>
        <end position="90"/>
    </location>
</feature>
<name>A0A1M7UID7_9BRAD</name>